<evidence type="ECO:0000313" key="4">
    <source>
        <dbReference type="EMBL" id="CEO99529.1"/>
    </source>
</evidence>
<protein>
    <recommendedName>
        <fullName evidence="8">MORN repeat-containing protein 5</fullName>
    </recommendedName>
</protein>
<evidence type="ECO:0000256" key="2">
    <source>
        <dbReference type="SAM" id="MobiDB-lite"/>
    </source>
</evidence>
<evidence type="ECO:0000313" key="6">
    <source>
        <dbReference type="Proteomes" id="UP000039324"/>
    </source>
</evidence>
<dbReference type="Proteomes" id="UP000290189">
    <property type="component" value="Unassembled WGS sequence"/>
</dbReference>
<feature type="compositionally biased region" description="Polar residues" evidence="2">
    <location>
        <begin position="285"/>
        <end position="302"/>
    </location>
</feature>
<name>A0A0G4IWJ3_PLABS</name>
<reference evidence="4 6" key="1">
    <citation type="submission" date="2015-02" db="EMBL/GenBank/DDBJ databases">
        <authorList>
            <person name="Chooi Y.-H."/>
        </authorList>
    </citation>
    <scope>NUCLEOTIDE SEQUENCE [LARGE SCALE GENOMIC DNA]</scope>
    <source>
        <strain evidence="4">E3</strain>
    </source>
</reference>
<sequence>MSWIRAFAILLVIAACASSSAVSNGISGSGQCSIIPCDAEPIFASANGKSLDEAGRIVGEPLPGALRGTIHRLGPFYNDTNRNESMHGSGQVQVNGAVYNGEFMDGWLHGHGIMRYPSGAVYDGGWRYGVRHGRGTLTIPKLKHTLAPGHPSTVDGVEVDATCTKYVGEWAHDRQNGTGYQTSLVRVSYRRGLEHQRCLSAPWAVDQDKDVSYFEVYNGTWLYGSEHGFGRYTYYNGRVFEGQWDRLYGRLSGRVTYFTGAYDLIDVVDGKENRSRFPAPHLSPAATSSMRLDSSTGRSANPSGPLAQVAKAPWWGDKTLLVLGTLATLTGGARWSTARRKEVPTLSSASIVASAAVLLAANSAAYYVTDWYVRREKRRVYMVPRKGDTLASVPPDSSPASRKLSPRWSLSTLFLFALYMSL</sequence>
<dbReference type="InterPro" id="IPR003409">
    <property type="entry name" value="MORN"/>
</dbReference>
<evidence type="ECO:0000313" key="7">
    <source>
        <dbReference type="Proteomes" id="UP000290189"/>
    </source>
</evidence>
<dbReference type="AlphaFoldDB" id="A0A0G4IWJ3"/>
<evidence type="ECO:0008006" key="8">
    <source>
        <dbReference type="Google" id="ProtNLM"/>
    </source>
</evidence>
<dbReference type="Proteomes" id="UP000039324">
    <property type="component" value="Unassembled WGS sequence"/>
</dbReference>
<dbReference type="STRING" id="37360.A0A0G4IWJ3"/>
<proteinExistence type="predicted"/>
<dbReference type="Gene3D" id="2.20.110.10">
    <property type="entry name" value="Histone H3 K4-specific methyltransferase SET7/9 N-terminal domain"/>
    <property type="match status" value="1"/>
</dbReference>
<dbReference type="EMBL" id="OVEO01000005">
    <property type="protein sequence ID" value="SPQ95974.1"/>
    <property type="molecule type" value="Genomic_DNA"/>
</dbReference>
<keyword evidence="1" id="KW-0677">Repeat</keyword>
<feature type="signal peptide" evidence="3">
    <location>
        <begin position="1"/>
        <end position="19"/>
    </location>
</feature>
<geneLocation type="mitochondrion" evidence="5"/>
<dbReference type="OrthoDB" id="423343at2759"/>
<keyword evidence="5" id="KW-0496">Mitochondrion</keyword>
<accession>A0A0G4IWJ3</accession>
<dbReference type="SMART" id="SM00698">
    <property type="entry name" value="MORN"/>
    <property type="match status" value="4"/>
</dbReference>
<evidence type="ECO:0000313" key="5">
    <source>
        <dbReference type="EMBL" id="SPQ95974.1"/>
    </source>
</evidence>
<dbReference type="PANTHER" id="PTHR43215:SF14">
    <property type="entry name" value="RADIAL SPOKE HEAD 1 HOMOLOG"/>
    <property type="match status" value="1"/>
</dbReference>
<dbReference type="PROSITE" id="PS51257">
    <property type="entry name" value="PROKAR_LIPOPROTEIN"/>
    <property type="match status" value="1"/>
</dbReference>
<evidence type="ECO:0000256" key="3">
    <source>
        <dbReference type="SAM" id="SignalP"/>
    </source>
</evidence>
<dbReference type="Pfam" id="PF02493">
    <property type="entry name" value="MORN"/>
    <property type="match status" value="4"/>
</dbReference>
<reference evidence="5 7" key="2">
    <citation type="submission" date="2018-03" db="EMBL/GenBank/DDBJ databases">
        <authorList>
            <person name="Fogelqvist J."/>
        </authorList>
    </citation>
    <scope>NUCLEOTIDE SEQUENCE [LARGE SCALE GENOMIC DNA]</scope>
</reference>
<organism evidence="4 6">
    <name type="scientific">Plasmodiophora brassicae</name>
    <name type="common">Clubroot disease agent</name>
    <dbReference type="NCBI Taxonomy" id="37360"/>
    <lineage>
        <taxon>Eukaryota</taxon>
        <taxon>Sar</taxon>
        <taxon>Rhizaria</taxon>
        <taxon>Endomyxa</taxon>
        <taxon>Phytomyxea</taxon>
        <taxon>Plasmodiophorida</taxon>
        <taxon>Plasmodiophoridae</taxon>
        <taxon>Plasmodiophora</taxon>
    </lineage>
</organism>
<keyword evidence="3" id="KW-0732">Signal</keyword>
<dbReference type="SUPFAM" id="SSF82185">
    <property type="entry name" value="Histone H3 K4-specific methyltransferase SET7/9 N-terminal domain"/>
    <property type="match status" value="2"/>
</dbReference>
<evidence type="ECO:0000256" key="1">
    <source>
        <dbReference type="ARBA" id="ARBA00022737"/>
    </source>
</evidence>
<feature type="chain" id="PRO_5035990769" description="MORN repeat-containing protein 5" evidence="3">
    <location>
        <begin position="20"/>
        <end position="422"/>
    </location>
</feature>
<keyword evidence="6" id="KW-1185">Reference proteome</keyword>
<feature type="region of interest" description="Disordered" evidence="2">
    <location>
        <begin position="276"/>
        <end position="307"/>
    </location>
</feature>
<gene>
    <name evidence="4" type="ORF">PBRA_007263</name>
    <name evidence="5" type="ORF">PLBR_LOCUS3189</name>
</gene>
<dbReference type="PANTHER" id="PTHR43215">
    <property type="entry name" value="RADIAL SPOKE HEAD 1 HOMOLOG"/>
    <property type="match status" value="1"/>
</dbReference>
<dbReference type="EMBL" id="CDSF01000091">
    <property type="protein sequence ID" value="CEO99529.1"/>
    <property type="molecule type" value="Genomic_DNA"/>
</dbReference>